<keyword evidence="3 10" id="KW-0285">Flavoprotein</keyword>
<dbReference type="GO" id="GO:0005886">
    <property type="term" value="C:plasma membrane"/>
    <property type="evidence" value="ECO:0007669"/>
    <property type="project" value="UniProtKB-SubCell"/>
</dbReference>
<evidence type="ECO:0000256" key="6">
    <source>
        <dbReference type="ARBA" id="ARBA00022967"/>
    </source>
</evidence>
<protein>
    <recommendedName>
        <fullName evidence="10">Ion-translocating oxidoreductase complex subunit D</fullName>
        <ecNumber evidence="10">7.-.-.-</ecNumber>
    </recommendedName>
    <alternativeName>
        <fullName evidence="10">Rnf electron transport complex subunit D</fullName>
    </alternativeName>
</protein>
<name>A0A9D9EMJ5_9SPIR</name>
<evidence type="ECO:0000256" key="9">
    <source>
        <dbReference type="ARBA" id="ARBA00023136"/>
    </source>
</evidence>
<dbReference type="EC" id="7.-.-.-" evidence="10"/>
<feature type="transmembrane region" description="Helical" evidence="10">
    <location>
        <begin position="218"/>
        <end position="236"/>
    </location>
</feature>
<feature type="modified residue" description="FMN phosphoryl threonine" evidence="10">
    <location>
        <position position="174"/>
    </location>
</feature>
<accession>A0A9D9EMJ5</accession>
<dbReference type="InterPro" id="IPR011303">
    <property type="entry name" value="RnfD_bac"/>
</dbReference>
<dbReference type="PANTHER" id="PTHR30578:SF0">
    <property type="entry name" value="ION-TRANSLOCATING OXIDOREDUCTASE COMPLEX SUBUNIT D"/>
    <property type="match status" value="1"/>
</dbReference>
<feature type="transmembrane region" description="Helical" evidence="10">
    <location>
        <begin position="53"/>
        <end position="70"/>
    </location>
</feature>
<keyword evidence="1 10" id="KW-0813">Transport</keyword>
<evidence type="ECO:0000256" key="10">
    <source>
        <dbReference type="HAMAP-Rule" id="MF_00462"/>
    </source>
</evidence>
<gene>
    <name evidence="10" type="primary">rnfD</name>
    <name evidence="11" type="ORF">IAA96_05535</name>
</gene>
<sequence>MAESDKNEIYLSPAPHFSSGRTTRMLMLSVVLSLLPVAAYGIFLFGFPALRTILVSVVCCVGFETLFRLLTRQKPRAGDFSAVITGLLLAMTLPPSIPVWMTVLGALFAVVVAKELFGGLGANVFNPALSGRAFLFVSFPVAMSSWTAPFSGASGVSGADALSSASVDAVSNATPLSFLKPGEGLSSLSPAEVAARAGFDSAGEMYWTWFTGQRGGCIGESAIPVILVMGIVLLLFRVIDWRAPAAMLVSAVAVTWIAGVDPVLTLLSGGLLFGAVFMVTDYATAPQTSRGRLLFGAGCGVITALIRVFGGYPEGVMFSILIMNAVAPFLNRLTGRKYGWTPPAGKGKSAKGGAA</sequence>
<dbReference type="Pfam" id="PF03116">
    <property type="entry name" value="NQR2_RnfD_RnfE"/>
    <property type="match status" value="1"/>
</dbReference>
<evidence type="ECO:0000256" key="8">
    <source>
        <dbReference type="ARBA" id="ARBA00022989"/>
    </source>
</evidence>
<evidence type="ECO:0000256" key="5">
    <source>
        <dbReference type="ARBA" id="ARBA00022692"/>
    </source>
</evidence>
<keyword evidence="9 10" id="KW-0472">Membrane</keyword>
<evidence type="ECO:0000256" key="3">
    <source>
        <dbReference type="ARBA" id="ARBA00022630"/>
    </source>
</evidence>
<comment type="cofactor">
    <cofactor evidence="10">
        <name>FMN</name>
        <dbReference type="ChEBI" id="CHEBI:58210"/>
    </cofactor>
</comment>
<dbReference type="HAMAP" id="MF_00462">
    <property type="entry name" value="RsxD_RnfD"/>
    <property type="match status" value="1"/>
</dbReference>
<dbReference type="EMBL" id="JADIMS010000101">
    <property type="protein sequence ID" value="MBO8450552.1"/>
    <property type="molecule type" value="Genomic_DNA"/>
</dbReference>
<evidence type="ECO:0000313" key="12">
    <source>
        <dbReference type="Proteomes" id="UP000823616"/>
    </source>
</evidence>
<organism evidence="11 12">
    <name type="scientific">Candidatus Avitreponema avistercoris</name>
    <dbReference type="NCBI Taxonomy" id="2840705"/>
    <lineage>
        <taxon>Bacteria</taxon>
        <taxon>Pseudomonadati</taxon>
        <taxon>Spirochaetota</taxon>
        <taxon>Spirochaetia</taxon>
        <taxon>Spirochaetales</taxon>
        <taxon>Candidatus Avitreponema</taxon>
    </lineage>
</organism>
<dbReference type="NCBIfam" id="TIGR01946">
    <property type="entry name" value="rnfD"/>
    <property type="match status" value="1"/>
</dbReference>
<feature type="transmembrane region" description="Helical" evidence="10">
    <location>
        <begin position="99"/>
        <end position="117"/>
    </location>
</feature>
<feature type="transmembrane region" description="Helical" evidence="10">
    <location>
        <begin position="292"/>
        <end position="310"/>
    </location>
</feature>
<comment type="subunit">
    <text evidence="10">The complex is composed of six subunits: RnfA, RnfB, RnfC, RnfD, RnfE and RnfG.</text>
</comment>
<keyword evidence="10" id="KW-1003">Cell membrane</keyword>
<comment type="subcellular location">
    <subcellularLocation>
        <location evidence="10">Cell membrane</location>
        <topology evidence="10">Multi-pass membrane protein</topology>
    </subcellularLocation>
</comment>
<dbReference type="AlphaFoldDB" id="A0A9D9EMJ5"/>
<reference evidence="11" key="1">
    <citation type="submission" date="2020-10" db="EMBL/GenBank/DDBJ databases">
        <authorList>
            <person name="Gilroy R."/>
        </authorList>
    </citation>
    <scope>NUCLEOTIDE SEQUENCE</scope>
    <source>
        <strain evidence="11">B3-4054</strain>
    </source>
</reference>
<dbReference type="GO" id="GO:0055085">
    <property type="term" value="P:transmembrane transport"/>
    <property type="evidence" value="ECO:0007669"/>
    <property type="project" value="InterPro"/>
</dbReference>
<keyword evidence="6 10" id="KW-1278">Translocase</keyword>
<keyword evidence="8 10" id="KW-1133">Transmembrane helix</keyword>
<keyword evidence="5 10" id="KW-0812">Transmembrane</keyword>
<comment type="function">
    <text evidence="10">Part of a membrane-bound complex that couples electron transfer with translocation of ions across the membrane.</text>
</comment>
<dbReference type="Proteomes" id="UP000823616">
    <property type="component" value="Unassembled WGS sequence"/>
</dbReference>
<comment type="caution">
    <text evidence="11">The sequence shown here is derived from an EMBL/GenBank/DDBJ whole genome shotgun (WGS) entry which is preliminary data.</text>
</comment>
<keyword evidence="4 10" id="KW-0288">FMN</keyword>
<dbReference type="GO" id="GO:0022900">
    <property type="term" value="P:electron transport chain"/>
    <property type="evidence" value="ECO:0007669"/>
    <property type="project" value="UniProtKB-UniRule"/>
</dbReference>
<evidence type="ECO:0000256" key="4">
    <source>
        <dbReference type="ARBA" id="ARBA00022643"/>
    </source>
</evidence>
<evidence type="ECO:0000313" key="11">
    <source>
        <dbReference type="EMBL" id="MBO8450552.1"/>
    </source>
</evidence>
<keyword evidence="2 10" id="KW-0597">Phosphoprotein</keyword>
<evidence type="ECO:0000256" key="7">
    <source>
        <dbReference type="ARBA" id="ARBA00022982"/>
    </source>
</evidence>
<feature type="transmembrane region" description="Helical" evidence="10">
    <location>
        <begin position="26"/>
        <end position="47"/>
    </location>
</feature>
<dbReference type="PANTHER" id="PTHR30578">
    <property type="entry name" value="ELECTRON TRANSPORT COMPLEX PROTEIN RNFD"/>
    <property type="match status" value="1"/>
</dbReference>
<feature type="transmembrane region" description="Helical" evidence="10">
    <location>
        <begin position="77"/>
        <end position="93"/>
    </location>
</feature>
<reference evidence="11" key="2">
    <citation type="journal article" date="2021" name="PeerJ">
        <title>Extensive microbial diversity within the chicken gut microbiome revealed by metagenomics and culture.</title>
        <authorList>
            <person name="Gilroy R."/>
            <person name="Ravi A."/>
            <person name="Getino M."/>
            <person name="Pursley I."/>
            <person name="Horton D.L."/>
            <person name="Alikhan N.F."/>
            <person name="Baker D."/>
            <person name="Gharbi K."/>
            <person name="Hall N."/>
            <person name="Watson M."/>
            <person name="Adriaenssens E.M."/>
            <person name="Foster-Nyarko E."/>
            <person name="Jarju S."/>
            <person name="Secka A."/>
            <person name="Antonio M."/>
            <person name="Oren A."/>
            <person name="Chaudhuri R.R."/>
            <person name="La Ragione R."/>
            <person name="Hildebrand F."/>
            <person name="Pallen M.J."/>
        </authorList>
    </citation>
    <scope>NUCLEOTIDE SEQUENCE</scope>
    <source>
        <strain evidence="11">B3-4054</strain>
    </source>
</reference>
<evidence type="ECO:0000256" key="2">
    <source>
        <dbReference type="ARBA" id="ARBA00022553"/>
    </source>
</evidence>
<proteinExistence type="inferred from homology"/>
<comment type="similarity">
    <text evidence="10">Belongs to the NqrB/RnfD family.</text>
</comment>
<evidence type="ECO:0000256" key="1">
    <source>
        <dbReference type="ARBA" id="ARBA00022448"/>
    </source>
</evidence>
<dbReference type="InterPro" id="IPR004338">
    <property type="entry name" value="NqrB/RnfD"/>
</dbReference>
<feature type="transmembrane region" description="Helical" evidence="10">
    <location>
        <begin position="316"/>
        <end position="333"/>
    </location>
</feature>
<keyword evidence="7 10" id="KW-0249">Electron transport</keyword>